<dbReference type="Proteomes" id="UP000199365">
    <property type="component" value="Unassembled WGS sequence"/>
</dbReference>
<evidence type="ECO:0000313" key="1">
    <source>
        <dbReference type="EMBL" id="SDQ29547.1"/>
    </source>
</evidence>
<name>A0A1H0ZQ83_9BURK</name>
<accession>A0A1H0ZQ83</accession>
<dbReference type="EMBL" id="FNKX01000001">
    <property type="protein sequence ID" value="SDQ29547.1"/>
    <property type="molecule type" value="Genomic_DNA"/>
</dbReference>
<dbReference type="STRING" id="157910.SAMN05445850_0156"/>
<protein>
    <submittedName>
        <fullName evidence="1">Uncharacterized protein</fullName>
    </submittedName>
</protein>
<organism evidence="1 2">
    <name type="scientific">Paraburkholderia tuberum</name>
    <dbReference type="NCBI Taxonomy" id="157910"/>
    <lineage>
        <taxon>Bacteria</taxon>
        <taxon>Pseudomonadati</taxon>
        <taxon>Pseudomonadota</taxon>
        <taxon>Betaproteobacteria</taxon>
        <taxon>Burkholderiales</taxon>
        <taxon>Burkholderiaceae</taxon>
        <taxon>Paraburkholderia</taxon>
    </lineage>
</organism>
<gene>
    <name evidence="1" type="ORF">SAMN05445850_0156</name>
</gene>
<reference evidence="2" key="1">
    <citation type="submission" date="2016-10" db="EMBL/GenBank/DDBJ databases">
        <authorList>
            <person name="Varghese N."/>
            <person name="Submissions S."/>
        </authorList>
    </citation>
    <scope>NUCLEOTIDE SEQUENCE [LARGE SCALE GENOMIC DNA]</scope>
    <source>
        <strain evidence="2">DUS833</strain>
    </source>
</reference>
<keyword evidence="2" id="KW-1185">Reference proteome</keyword>
<evidence type="ECO:0000313" key="2">
    <source>
        <dbReference type="Proteomes" id="UP000199365"/>
    </source>
</evidence>
<dbReference type="AlphaFoldDB" id="A0A1H0ZQ83"/>
<proteinExistence type="predicted"/>
<sequence>MNVRSSNGQAVSGFKSRMKKYFRNNFGTRLDQFSICDAAGDRAPLLEELTAMAKTTKTGSDV</sequence>